<dbReference type="PROSITE" id="PS50928">
    <property type="entry name" value="ABC_TM1"/>
    <property type="match status" value="1"/>
</dbReference>
<dbReference type="Gene3D" id="1.10.3720.10">
    <property type="entry name" value="MetI-like"/>
    <property type="match status" value="1"/>
</dbReference>
<gene>
    <name evidence="9" type="ORF">GT019_30555</name>
</gene>
<feature type="transmembrane region" description="Helical" evidence="7">
    <location>
        <begin position="119"/>
        <end position="139"/>
    </location>
</feature>
<protein>
    <submittedName>
        <fullName evidence="9">ABC transporter permease subunit</fullName>
    </submittedName>
</protein>
<dbReference type="InterPro" id="IPR035906">
    <property type="entry name" value="MetI-like_sf"/>
</dbReference>
<comment type="caution">
    <text evidence="9">The sequence shown here is derived from an EMBL/GenBank/DDBJ whole genome shotgun (WGS) entry which is preliminary data.</text>
</comment>
<evidence type="ECO:0000313" key="10">
    <source>
        <dbReference type="Proteomes" id="UP000665561"/>
    </source>
</evidence>
<organism evidence="9 10">
    <name type="scientific">Paenibacillus glycinis</name>
    <dbReference type="NCBI Taxonomy" id="2697035"/>
    <lineage>
        <taxon>Bacteria</taxon>
        <taxon>Bacillati</taxon>
        <taxon>Bacillota</taxon>
        <taxon>Bacilli</taxon>
        <taxon>Bacillales</taxon>
        <taxon>Paenibacillaceae</taxon>
        <taxon>Paenibacillus</taxon>
    </lineage>
</organism>
<keyword evidence="2 7" id="KW-0813">Transport</keyword>
<feature type="domain" description="ABC transmembrane type-1" evidence="8">
    <location>
        <begin position="79"/>
        <end position="295"/>
    </location>
</feature>
<sequence>MVSMRMGIAMKRSIVRHWPLYVIISLPTAFLIAFSYWPMLGVQIAFREYSPVLGVWKSPWIGLHQFQSFISSPYFWPLVKNTLSLSVYYIAVSIPCAVILAIALNEVRSVRFKKVVQMFTYAPYFISTVILVGMIQIILSPTSGPLALVFHQFGISNPPNLLGSASGFSSIYVWSGIWQETGYGAVIYLAALAGVNPELYEAAKIDGASRLQKIRFVDLPGISPAIIILLILSVGGLLSVGFEKTFLLQNNLNLSKSEIISTYVYKTGLVNADFSFASAIGLFNSVVGLILISIVNYTARKVSDSSLF</sequence>
<evidence type="ECO:0000259" key="8">
    <source>
        <dbReference type="PROSITE" id="PS50928"/>
    </source>
</evidence>
<keyword evidence="5 7" id="KW-1133">Transmembrane helix</keyword>
<dbReference type="CDD" id="cd06261">
    <property type="entry name" value="TM_PBP2"/>
    <property type="match status" value="1"/>
</dbReference>
<keyword evidence="3" id="KW-1003">Cell membrane</keyword>
<dbReference type="InterPro" id="IPR000515">
    <property type="entry name" value="MetI-like"/>
</dbReference>
<evidence type="ECO:0000256" key="4">
    <source>
        <dbReference type="ARBA" id="ARBA00022692"/>
    </source>
</evidence>
<evidence type="ECO:0000256" key="6">
    <source>
        <dbReference type="ARBA" id="ARBA00023136"/>
    </source>
</evidence>
<feature type="transmembrane region" description="Helical" evidence="7">
    <location>
        <begin position="274"/>
        <end position="299"/>
    </location>
</feature>
<feature type="transmembrane region" description="Helical" evidence="7">
    <location>
        <begin position="216"/>
        <end position="242"/>
    </location>
</feature>
<dbReference type="Pfam" id="PF00528">
    <property type="entry name" value="BPD_transp_1"/>
    <property type="match status" value="1"/>
</dbReference>
<evidence type="ECO:0000256" key="7">
    <source>
        <dbReference type="RuleBase" id="RU363032"/>
    </source>
</evidence>
<evidence type="ECO:0000256" key="2">
    <source>
        <dbReference type="ARBA" id="ARBA00022448"/>
    </source>
</evidence>
<evidence type="ECO:0000256" key="5">
    <source>
        <dbReference type="ARBA" id="ARBA00022989"/>
    </source>
</evidence>
<dbReference type="SUPFAM" id="SSF161098">
    <property type="entry name" value="MetI-like"/>
    <property type="match status" value="1"/>
</dbReference>
<comment type="subcellular location">
    <subcellularLocation>
        <location evidence="1 7">Cell membrane</location>
        <topology evidence="1 7">Multi-pass membrane protein</topology>
    </subcellularLocation>
</comment>
<dbReference type="InterPro" id="IPR050809">
    <property type="entry name" value="UgpAE/MalFG_permease"/>
</dbReference>
<evidence type="ECO:0000256" key="1">
    <source>
        <dbReference type="ARBA" id="ARBA00004651"/>
    </source>
</evidence>
<accession>A0ABW9Y1F7</accession>
<keyword evidence="10" id="KW-1185">Reference proteome</keyword>
<comment type="similarity">
    <text evidence="7">Belongs to the binding-protein-dependent transport system permease family.</text>
</comment>
<evidence type="ECO:0000256" key="3">
    <source>
        <dbReference type="ARBA" id="ARBA00022475"/>
    </source>
</evidence>
<dbReference type="PANTHER" id="PTHR43227:SF11">
    <property type="entry name" value="BLL4140 PROTEIN"/>
    <property type="match status" value="1"/>
</dbReference>
<evidence type="ECO:0000313" key="9">
    <source>
        <dbReference type="EMBL" id="NBD28227.1"/>
    </source>
</evidence>
<keyword evidence="6 7" id="KW-0472">Membrane</keyword>
<feature type="transmembrane region" description="Helical" evidence="7">
    <location>
        <begin position="20"/>
        <end position="39"/>
    </location>
</feature>
<dbReference type="EMBL" id="JAAAMV010000037">
    <property type="protein sequence ID" value="NBD28227.1"/>
    <property type="molecule type" value="Genomic_DNA"/>
</dbReference>
<keyword evidence="4 7" id="KW-0812">Transmembrane</keyword>
<feature type="transmembrane region" description="Helical" evidence="7">
    <location>
        <begin position="171"/>
        <end position="195"/>
    </location>
</feature>
<feature type="transmembrane region" description="Helical" evidence="7">
    <location>
        <begin position="86"/>
        <end position="107"/>
    </location>
</feature>
<reference evidence="9 10" key="1">
    <citation type="submission" date="2020-01" db="EMBL/GenBank/DDBJ databases">
        <title>Paenibacillus soybeanensis sp. nov. isolated from the nodules of soybean (Glycine max(L.) Merr).</title>
        <authorList>
            <person name="Wang H."/>
        </authorList>
    </citation>
    <scope>NUCLEOTIDE SEQUENCE [LARGE SCALE GENOMIC DNA]</scope>
    <source>
        <strain evidence="9 10">T1</strain>
    </source>
</reference>
<dbReference type="PANTHER" id="PTHR43227">
    <property type="entry name" value="BLL4140 PROTEIN"/>
    <property type="match status" value="1"/>
</dbReference>
<dbReference type="Proteomes" id="UP000665561">
    <property type="component" value="Unassembled WGS sequence"/>
</dbReference>
<name>A0ABW9Y1F7_9BACL</name>
<proteinExistence type="inferred from homology"/>